<dbReference type="PANTHER" id="PTHR21666">
    <property type="entry name" value="PEPTIDASE-RELATED"/>
    <property type="match status" value="1"/>
</dbReference>
<gene>
    <name evidence="4" type="ORF">FLK61_39715</name>
</gene>
<evidence type="ECO:0000256" key="2">
    <source>
        <dbReference type="SAM" id="Phobius"/>
    </source>
</evidence>
<feature type="domain" description="M23ase beta-sheet core" evidence="3">
    <location>
        <begin position="123"/>
        <end position="221"/>
    </location>
</feature>
<sequence length="249" mass="27290">MKSNQESNSFKTKISRVMKQRWAMPALYLTVSAIALTAYMGMTSLNNEQASEAPPEAEVNMDDAAYEDNNELEDAVPVTSHEEPETFALPAQNVDVVGTFHEFDADEETLEKAFVHYNNYYYQNKGIDLASSEGETFDVAASMSGRVVKANEDPLFGQVVHIEHKDGVVSIYQSLSDVTVAEGDEVEQGDVIGQAGRNRYNEEAGVHAHFEIRKDGIPLNPMDAIDQPITSLPSAPEGEASEAESEPTP</sequence>
<dbReference type="Proteomes" id="UP000318138">
    <property type="component" value="Chromosome"/>
</dbReference>
<evidence type="ECO:0000313" key="5">
    <source>
        <dbReference type="Proteomes" id="UP000318138"/>
    </source>
</evidence>
<keyword evidence="2" id="KW-0472">Membrane</keyword>
<dbReference type="Pfam" id="PF01551">
    <property type="entry name" value="Peptidase_M23"/>
    <property type="match status" value="1"/>
</dbReference>
<accession>A0A859FIU7</accession>
<evidence type="ECO:0000256" key="1">
    <source>
        <dbReference type="SAM" id="MobiDB-lite"/>
    </source>
</evidence>
<dbReference type="AlphaFoldDB" id="A0A859FIU7"/>
<dbReference type="KEGG" id="psua:FLK61_39715"/>
<feature type="compositionally biased region" description="Acidic residues" evidence="1">
    <location>
        <begin position="239"/>
        <end position="249"/>
    </location>
</feature>
<dbReference type="GO" id="GO:0004222">
    <property type="term" value="F:metalloendopeptidase activity"/>
    <property type="evidence" value="ECO:0007669"/>
    <property type="project" value="TreeGrafter"/>
</dbReference>
<organism evidence="4 5">
    <name type="scientific">Paenalkalicoccus suaedae</name>
    <dbReference type="NCBI Taxonomy" id="2592382"/>
    <lineage>
        <taxon>Bacteria</taxon>
        <taxon>Bacillati</taxon>
        <taxon>Bacillota</taxon>
        <taxon>Bacilli</taxon>
        <taxon>Bacillales</taxon>
        <taxon>Bacillaceae</taxon>
        <taxon>Paenalkalicoccus</taxon>
    </lineage>
</organism>
<feature type="transmembrane region" description="Helical" evidence="2">
    <location>
        <begin position="21"/>
        <end position="42"/>
    </location>
</feature>
<protein>
    <submittedName>
        <fullName evidence="4">M23 family metallopeptidase</fullName>
    </submittedName>
</protein>
<dbReference type="CDD" id="cd12797">
    <property type="entry name" value="M23_peptidase"/>
    <property type="match status" value="1"/>
</dbReference>
<reference evidence="5" key="1">
    <citation type="submission" date="2019-07" db="EMBL/GenBank/DDBJ databases">
        <title>Bacillus alkalisoli sp. nov. isolated from saline soil.</title>
        <authorList>
            <person name="Sun J.-Q."/>
            <person name="Xu L."/>
        </authorList>
    </citation>
    <scope>NUCLEOTIDE SEQUENCE [LARGE SCALE GENOMIC DNA]</scope>
    <source>
        <strain evidence="5">M4U3P1</strain>
    </source>
</reference>
<dbReference type="Gene3D" id="2.70.70.10">
    <property type="entry name" value="Glucose Permease (Domain IIA)"/>
    <property type="match status" value="1"/>
</dbReference>
<dbReference type="InterPro" id="IPR011055">
    <property type="entry name" value="Dup_hybrid_motif"/>
</dbReference>
<dbReference type="SUPFAM" id="SSF51261">
    <property type="entry name" value="Duplicated hybrid motif"/>
    <property type="match status" value="1"/>
</dbReference>
<name>A0A859FIU7_9BACI</name>
<keyword evidence="2" id="KW-0812">Transmembrane</keyword>
<keyword evidence="5" id="KW-1185">Reference proteome</keyword>
<dbReference type="EMBL" id="CP041372">
    <property type="protein sequence ID" value="QKS72744.1"/>
    <property type="molecule type" value="Genomic_DNA"/>
</dbReference>
<proteinExistence type="predicted"/>
<keyword evidence="2" id="KW-1133">Transmembrane helix</keyword>
<feature type="region of interest" description="Disordered" evidence="1">
    <location>
        <begin position="225"/>
        <end position="249"/>
    </location>
</feature>
<dbReference type="PANTHER" id="PTHR21666:SF291">
    <property type="entry name" value="STAGE II SPORULATION PROTEIN Q"/>
    <property type="match status" value="1"/>
</dbReference>
<dbReference type="RefSeq" id="WP_176010713.1">
    <property type="nucleotide sequence ID" value="NZ_CP041372.2"/>
</dbReference>
<evidence type="ECO:0000313" key="4">
    <source>
        <dbReference type="EMBL" id="QKS72744.1"/>
    </source>
</evidence>
<evidence type="ECO:0000259" key="3">
    <source>
        <dbReference type="Pfam" id="PF01551"/>
    </source>
</evidence>
<dbReference type="InterPro" id="IPR050570">
    <property type="entry name" value="Cell_wall_metabolism_enzyme"/>
</dbReference>
<dbReference type="InterPro" id="IPR016047">
    <property type="entry name" value="M23ase_b-sheet_dom"/>
</dbReference>